<evidence type="ECO:0000313" key="2">
    <source>
        <dbReference type="Proteomes" id="UP000789525"/>
    </source>
</evidence>
<name>A0ACA9L3C3_9GLOM</name>
<keyword evidence="2" id="KW-1185">Reference proteome</keyword>
<gene>
    <name evidence="1" type="ORF">ACOLOM_LOCUS2958</name>
</gene>
<comment type="caution">
    <text evidence="1">The sequence shown here is derived from an EMBL/GenBank/DDBJ whole genome shotgun (WGS) entry which is preliminary data.</text>
</comment>
<protein>
    <submittedName>
        <fullName evidence="1">17315_t:CDS:1</fullName>
    </submittedName>
</protein>
<sequence>MEETLWKNVSQNYMRLLEDKDTCDVSIAVGSGEDIKTFKVHSLILRAQTPYFRTALSAQWGKMKDGQMFLEKPNVSPEIFDDILLYIYSSRINLLGKSIQHILGILSTADELILPALTEYVQSFLMQKSQKSLVQQHPVEILIASFQNVAWKKLQNYCISKICSQPWMLFESPLFYSLDSSILLAILQKDELQMDESEIWYRIILWGTMKDELLPDDVADWQQRDFDSLSMIIQEFLPHIRFFQMSADDFDSKVSPYRPIFPADLYEDILWHFIKPDRPKKNQVLPRRHHPYIR</sequence>
<feature type="non-terminal residue" evidence="1">
    <location>
        <position position="294"/>
    </location>
</feature>
<accession>A0ACA9L3C3</accession>
<proteinExistence type="predicted"/>
<evidence type="ECO:0000313" key="1">
    <source>
        <dbReference type="EMBL" id="CAG8504843.1"/>
    </source>
</evidence>
<dbReference type="Proteomes" id="UP000789525">
    <property type="component" value="Unassembled WGS sequence"/>
</dbReference>
<organism evidence="1 2">
    <name type="scientific">Acaulospora colombiana</name>
    <dbReference type="NCBI Taxonomy" id="27376"/>
    <lineage>
        <taxon>Eukaryota</taxon>
        <taxon>Fungi</taxon>
        <taxon>Fungi incertae sedis</taxon>
        <taxon>Mucoromycota</taxon>
        <taxon>Glomeromycotina</taxon>
        <taxon>Glomeromycetes</taxon>
        <taxon>Diversisporales</taxon>
        <taxon>Acaulosporaceae</taxon>
        <taxon>Acaulospora</taxon>
    </lineage>
</organism>
<reference evidence="1" key="1">
    <citation type="submission" date="2021-06" db="EMBL/GenBank/DDBJ databases">
        <authorList>
            <person name="Kallberg Y."/>
            <person name="Tangrot J."/>
            <person name="Rosling A."/>
        </authorList>
    </citation>
    <scope>NUCLEOTIDE SEQUENCE</scope>
    <source>
        <strain evidence="1">CL356</strain>
    </source>
</reference>
<dbReference type="EMBL" id="CAJVPT010004168">
    <property type="protein sequence ID" value="CAG8504843.1"/>
    <property type="molecule type" value="Genomic_DNA"/>
</dbReference>